<feature type="binding site" evidence="5">
    <location>
        <position position="226"/>
    </location>
    <ligand>
        <name>dUMP</name>
        <dbReference type="ChEBI" id="CHEBI:246422"/>
        <note>ligand shared between dimeric partners</note>
    </ligand>
</feature>
<name>A0A5C4X378_9MICO</name>
<dbReference type="NCBIfam" id="TIGR02170">
    <property type="entry name" value="thyX"/>
    <property type="match status" value="1"/>
</dbReference>
<keyword evidence="5" id="KW-0521">NADP</keyword>
<comment type="subunit">
    <text evidence="5">Homotetramer.</text>
</comment>
<dbReference type="GO" id="GO:0006231">
    <property type="term" value="P:dTMP biosynthetic process"/>
    <property type="evidence" value="ECO:0007669"/>
    <property type="project" value="UniProtKB-UniRule"/>
</dbReference>
<protein>
    <recommendedName>
        <fullName evidence="5">Flavin-dependent thymidylate synthase</fullName>
        <shortName evidence="5">FDTS</shortName>
        <ecNumber evidence="5">2.1.1.148</ecNumber>
    </recommendedName>
    <alternativeName>
        <fullName evidence="5">FAD-dependent thymidylate synthase</fullName>
    </alternativeName>
    <alternativeName>
        <fullName evidence="5">Thymidylate synthase ThyX</fullName>
        <shortName evidence="5">TS</shortName>
        <shortName evidence="5">TSase</shortName>
    </alternativeName>
</protein>
<dbReference type="EMBL" id="VDMQ01000003">
    <property type="protein sequence ID" value="TNM55904.1"/>
    <property type="molecule type" value="Genomic_DNA"/>
</dbReference>
<keyword evidence="2 5" id="KW-0285">Flavoprotein</keyword>
<dbReference type="CDD" id="cd20175">
    <property type="entry name" value="ThyX"/>
    <property type="match status" value="1"/>
</dbReference>
<organism evidence="6 7">
    <name type="scientific">Brevibacterium sediminis</name>
    <dbReference type="NCBI Taxonomy" id="1857024"/>
    <lineage>
        <taxon>Bacteria</taxon>
        <taxon>Bacillati</taxon>
        <taxon>Actinomycetota</taxon>
        <taxon>Actinomycetes</taxon>
        <taxon>Micrococcales</taxon>
        <taxon>Brevibacteriaceae</taxon>
        <taxon>Brevibacterium</taxon>
    </lineage>
</organism>
<dbReference type="InterPro" id="IPR036098">
    <property type="entry name" value="Thymidylate_synthase_ThyX_sf"/>
</dbReference>
<comment type="function">
    <text evidence="5">Catalyzes the reductive methylation of 2'-deoxyuridine-5'-monophosphate (dUMP) to 2'-deoxythymidine-5'-monophosphate (dTMP) while utilizing 5,10-methylenetetrahydrofolate (mTHF) as the methyl donor, and NADPH and FADH(2) as the reductant.</text>
</comment>
<dbReference type="AlphaFoldDB" id="A0A5C4X378"/>
<evidence type="ECO:0000313" key="6">
    <source>
        <dbReference type="EMBL" id="TNM55904.1"/>
    </source>
</evidence>
<dbReference type="SUPFAM" id="SSF69796">
    <property type="entry name" value="Thymidylate synthase-complementing protein Thy1"/>
    <property type="match status" value="1"/>
</dbReference>
<reference evidence="6 7" key="1">
    <citation type="submission" date="2019-06" db="EMBL/GenBank/DDBJ databases">
        <authorList>
            <person name="Mardanova A.M."/>
            <person name="Pudova D.S."/>
            <person name="Shagimardanova E.I."/>
            <person name="Gogoleva N.E."/>
            <person name="Lutfullin M.T."/>
            <person name="Hadieva G.F."/>
            <person name="Sharipova M.R."/>
        </authorList>
    </citation>
    <scope>NUCLEOTIDE SEQUENCE [LARGE SCALE GENOMIC DNA]</scope>
    <source>
        <strain evidence="6 7">MG-1</strain>
    </source>
</reference>
<dbReference type="Proteomes" id="UP000314223">
    <property type="component" value="Unassembled WGS sequence"/>
</dbReference>
<comment type="pathway">
    <text evidence="5">Pyrimidine metabolism; dTTP biosynthesis.</text>
</comment>
<dbReference type="PANTHER" id="PTHR34934">
    <property type="entry name" value="FLAVIN-DEPENDENT THYMIDYLATE SYNTHASE"/>
    <property type="match status" value="1"/>
</dbReference>
<feature type="binding site" evidence="5">
    <location>
        <position position="96"/>
    </location>
    <ligand>
        <name>FAD</name>
        <dbReference type="ChEBI" id="CHEBI:57692"/>
        <note>ligand shared between neighboring subunits</note>
    </ligand>
</feature>
<comment type="caution">
    <text evidence="6">The sequence shown here is derived from an EMBL/GenBank/DDBJ whole genome shotgun (WGS) entry which is preliminary data.</text>
</comment>
<evidence type="ECO:0000256" key="4">
    <source>
        <dbReference type="ARBA" id="ARBA00022827"/>
    </source>
</evidence>
<keyword evidence="5 6" id="KW-0808">Transferase</keyword>
<feature type="binding site" evidence="5">
    <location>
        <position position="127"/>
    </location>
    <ligand>
        <name>FAD</name>
        <dbReference type="ChEBI" id="CHEBI:57692"/>
        <note>ligand shared between neighboring subunits</note>
    </ligand>
</feature>
<feature type="active site" description="Involved in ionization of N3 of dUMP, leading to its activation" evidence="5">
    <location>
        <position position="226"/>
    </location>
</feature>
<proteinExistence type="inferred from homology"/>
<dbReference type="GO" id="GO:0006235">
    <property type="term" value="P:dTTP biosynthetic process"/>
    <property type="evidence" value="ECO:0007669"/>
    <property type="project" value="UniProtKB-UniRule"/>
</dbReference>
<evidence type="ECO:0000313" key="7">
    <source>
        <dbReference type="Proteomes" id="UP000314223"/>
    </source>
</evidence>
<dbReference type="Pfam" id="PF02511">
    <property type="entry name" value="Thy1"/>
    <property type="match status" value="1"/>
</dbReference>
<evidence type="ECO:0000256" key="3">
    <source>
        <dbReference type="ARBA" id="ARBA00022727"/>
    </source>
</evidence>
<keyword evidence="1 5" id="KW-0489">Methyltransferase</keyword>
<dbReference type="PROSITE" id="PS51331">
    <property type="entry name" value="THYX"/>
    <property type="match status" value="1"/>
</dbReference>
<evidence type="ECO:0000256" key="2">
    <source>
        <dbReference type="ARBA" id="ARBA00022630"/>
    </source>
</evidence>
<dbReference type="HAMAP" id="MF_01408">
    <property type="entry name" value="ThyX"/>
    <property type="match status" value="1"/>
</dbReference>
<comment type="caution">
    <text evidence="5">Lacks conserved residue(s) required for the propagation of feature annotation.</text>
</comment>
<keyword evidence="4 5" id="KW-0274">FAD</keyword>
<comment type="similarity">
    <text evidence="5">Belongs to the thymidylate synthase ThyX family.</text>
</comment>
<keyword evidence="3 5" id="KW-0545">Nucleotide biosynthesis</keyword>
<dbReference type="PANTHER" id="PTHR34934:SF1">
    <property type="entry name" value="FLAVIN-DEPENDENT THYMIDYLATE SYNTHASE"/>
    <property type="match status" value="1"/>
</dbReference>
<feature type="binding site" description="in other chain" evidence="5">
    <location>
        <position position="199"/>
    </location>
    <ligand>
        <name>dUMP</name>
        <dbReference type="ChEBI" id="CHEBI:246422"/>
        <note>ligand shared between dimeric partners</note>
    </ligand>
</feature>
<dbReference type="GO" id="GO:0004799">
    <property type="term" value="F:thymidylate synthase activity"/>
    <property type="evidence" value="ECO:0007669"/>
    <property type="project" value="TreeGrafter"/>
</dbReference>
<feature type="binding site" description="in other chain" evidence="5">
    <location>
        <begin position="127"/>
        <end position="131"/>
    </location>
    <ligand>
        <name>dUMP</name>
        <dbReference type="ChEBI" id="CHEBI:246422"/>
        <note>ligand shared between dimeric partners</note>
    </ligand>
</feature>
<feature type="binding site" evidence="5">
    <location>
        <begin position="116"/>
        <end position="119"/>
    </location>
    <ligand>
        <name>dUMP</name>
        <dbReference type="ChEBI" id="CHEBI:246422"/>
        <note>ligand shared between dimeric partners</note>
    </ligand>
</feature>
<dbReference type="Gene3D" id="3.30.1360.170">
    <property type="match status" value="1"/>
</dbReference>
<dbReference type="GO" id="GO:0032259">
    <property type="term" value="P:methylation"/>
    <property type="evidence" value="ECO:0007669"/>
    <property type="project" value="UniProtKB-KW"/>
</dbReference>
<comment type="catalytic activity">
    <reaction evidence="5">
        <text>dUMP + (6R)-5,10-methylene-5,6,7,8-tetrahydrofolate + NADPH + H(+) = dTMP + (6S)-5,6,7,8-tetrahydrofolate + NADP(+)</text>
        <dbReference type="Rhea" id="RHEA:29043"/>
        <dbReference type="ChEBI" id="CHEBI:15378"/>
        <dbReference type="ChEBI" id="CHEBI:15636"/>
        <dbReference type="ChEBI" id="CHEBI:57453"/>
        <dbReference type="ChEBI" id="CHEBI:57783"/>
        <dbReference type="ChEBI" id="CHEBI:58349"/>
        <dbReference type="ChEBI" id="CHEBI:63528"/>
        <dbReference type="ChEBI" id="CHEBI:246422"/>
        <dbReference type="EC" id="2.1.1.148"/>
    </reaction>
</comment>
<evidence type="ECO:0000256" key="1">
    <source>
        <dbReference type="ARBA" id="ARBA00022603"/>
    </source>
</evidence>
<sequence>MTRTCASSLTARSLRTSTGRFRSRTAGPRLSLRFGRPCSGVRMPDFSSEITVKHIDSMGDDARIASAARVSTKGLDGDGGKVAGLVRALMREGHTSPFEHCVMTVSVEAPIFVAREWMRHRTQSYSEISARYTTLQPKFYRPNEDRPIVQTGKALDYHREEGTIRQVVVTEHRHKWTEEEAWKNYESMLSEGVANEVARNVLPVSVYTQFWATANLGNWFKFLTLRDAPNALFEIRQAAQQVDALIEGLWPIAHGAYRRQREVRSIQE</sequence>
<accession>A0A5C4X378</accession>
<dbReference type="InterPro" id="IPR003669">
    <property type="entry name" value="Thymidylate_synthase_ThyX"/>
</dbReference>
<comment type="cofactor">
    <cofactor evidence="5">
        <name>FAD</name>
        <dbReference type="ChEBI" id="CHEBI:57692"/>
    </cofactor>
    <text evidence="5">Binds 4 FAD per tetramer. Each FAD binding site is formed by three monomers.</text>
</comment>
<dbReference type="GO" id="GO:0050797">
    <property type="term" value="F:thymidylate synthase (FAD) activity"/>
    <property type="evidence" value="ECO:0007669"/>
    <property type="project" value="UniProtKB-UniRule"/>
</dbReference>
<gene>
    <name evidence="5 6" type="primary">thyX</name>
    <name evidence="6" type="ORF">FHQ09_06600</name>
</gene>
<evidence type="ECO:0000256" key="5">
    <source>
        <dbReference type="HAMAP-Rule" id="MF_01408"/>
    </source>
</evidence>
<dbReference type="GO" id="GO:0070402">
    <property type="term" value="F:NADPH binding"/>
    <property type="evidence" value="ECO:0007669"/>
    <property type="project" value="TreeGrafter"/>
</dbReference>
<dbReference type="EC" id="2.1.1.148" evidence="5"/>
<feature type="binding site" evidence="5">
    <location>
        <begin position="119"/>
        <end position="121"/>
    </location>
    <ligand>
        <name>FAD</name>
        <dbReference type="ChEBI" id="CHEBI:57692"/>
        <note>ligand shared between neighboring subunits</note>
    </ligand>
</feature>
<dbReference type="UniPathway" id="UPA00575"/>
<dbReference type="GO" id="GO:0050660">
    <property type="term" value="F:flavin adenine dinucleotide binding"/>
    <property type="evidence" value="ECO:0007669"/>
    <property type="project" value="UniProtKB-UniRule"/>
</dbReference>